<dbReference type="RefSeq" id="WP_197661136.1">
    <property type="nucleotide sequence ID" value="NZ_JAEAGR010000007.1"/>
</dbReference>
<dbReference type="SUPFAM" id="SSF56300">
    <property type="entry name" value="Metallo-dependent phosphatases"/>
    <property type="match status" value="1"/>
</dbReference>
<dbReference type="Proteomes" id="UP000623269">
    <property type="component" value="Unassembled WGS sequence"/>
</dbReference>
<keyword evidence="3" id="KW-1185">Reference proteome</keyword>
<comment type="caution">
    <text evidence="2">The sequence shown here is derived from an EMBL/GenBank/DDBJ whole genome shotgun (WGS) entry which is preliminary data.</text>
</comment>
<reference evidence="2" key="1">
    <citation type="submission" date="2020-12" db="EMBL/GenBank/DDBJ databases">
        <title>M. sibirica DSM 26468T genome.</title>
        <authorList>
            <person name="Thieme N."/>
            <person name="Rettenmaier R."/>
            <person name="Zverlov V."/>
            <person name="Liebl W."/>
        </authorList>
    </citation>
    <scope>NUCLEOTIDE SEQUENCE</scope>
    <source>
        <strain evidence="2">DSM 26468</strain>
    </source>
</reference>
<feature type="domain" description="Calcineurin-like phosphoesterase" evidence="1">
    <location>
        <begin position="1"/>
        <end position="190"/>
    </location>
</feature>
<dbReference type="GO" id="GO:0005737">
    <property type="term" value="C:cytoplasm"/>
    <property type="evidence" value="ECO:0007669"/>
    <property type="project" value="TreeGrafter"/>
</dbReference>
<dbReference type="PANTHER" id="PTHR42850:SF2">
    <property type="entry name" value="BLL5683 PROTEIN"/>
    <property type="match status" value="1"/>
</dbReference>
<dbReference type="Pfam" id="PF00149">
    <property type="entry name" value="Metallophos"/>
    <property type="match status" value="1"/>
</dbReference>
<dbReference type="AlphaFoldDB" id="A0A8J7HCF5"/>
<name>A0A8J7HCF5_9FIRM</name>
<dbReference type="Gene3D" id="3.60.21.10">
    <property type="match status" value="1"/>
</dbReference>
<dbReference type="InterPro" id="IPR029052">
    <property type="entry name" value="Metallo-depent_PP-like"/>
</dbReference>
<dbReference type="InterPro" id="IPR050126">
    <property type="entry name" value="Ap4A_hydrolase"/>
</dbReference>
<accession>A0A8J7HCF5</accession>
<organism evidence="2 3">
    <name type="scientific">Mobilitalea sibirica</name>
    <dbReference type="NCBI Taxonomy" id="1462919"/>
    <lineage>
        <taxon>Bacteria</taxon>
        <taxon>Bacillati</taxon>
        <taxon>Bacillota</taxon>
        <taxon>Clostridia</taxon>
        <taxon>Lachnospirales</taxon>
        <taxon>Lachnospiraceae</taxon>
        <taxon>Mobilitalea</taxon>
    </lineage>
</organism>
<sequence length="319" mass="37063">MKYAIISDIHGNAPALLSVLEDARNEKVDGYIFAGDYYADFPYPNEVVDTMRNLDNSFIVSGNKEGYLVELKEIDQTDWVHNQFNSLYWNYKKLRKENLLYLQQLQDKAVIEINDGTIKILLLHDITNLIKDSNLNLLSSSKYAEKMERKPFNDKEFAEYIEEILHTDETIMNEVHNIDADIIVFGHSHVQWHTTINNKILINSGSCGLPLDYKCTAAYTIVDIIDSKITIEERRVAYDIDRLVKEIKSSELYECAKGWCDIIIGELNTGRDDITFFFHHAWEVARELQNTAWPFDNDIWAEAVRSWFEESKTKFSTLP</sequence>
<evidence type="ECO:0000313" key="3">
    <source>
        <dbReference type="Proteomes" id="UP000623269"/>
    </source>
</evidence>
<proteinExistence type="predicted"/>
<evidence type="ECO:0000313" key="2">
    <source>
        <dbReference type="EMBL" id="MBH1940912.1"/>
    </source>
</evidence>
<dbReference type="PANTHER" id="PTHR42850">
    <property type="entry name" value="METALLOPHOSPHOESTERASE"/>
    <property type="match status" value="1"/>
</dbReference>
<protein>
    <submittedName>
        <fullName evidence="2">Metallophosphoesterase family protein</fullName>
    </submittedName>
</protein>
<dbReference type="GO" id="GO:0016791">
    <property type="term" value="F:phosphatase activity"/>
    <property type="evidence" value="ECO:0007669"/>
    <property type="project" value="TreeGrafter"/>
</dbReference>
<dbReference type="EMBL" id="JAEAGR010000007">
    <property type="protein sequence ID" value="MBH1940912.1"/>
    <property type="molecule type" value="Genomic_DNA"/>
</dbReference>
<gene>
    <name evidence="2" type="ORF">I5677_08420</name>
</gene>
<evidence type="ECO:0000259" key="1">
    <source>
        <dbReference type="Pfam" id="PF00149"/>
    </source>
</evidence>
<dbReference type="InterPro" id="IPR004843">
    <property type="entry name" value="Calcineurin-like_PHP"/>
</dbReference>